<dbReference type="PANTHER" id="PTHR35145">
    <property type="entry name" value="CYTOPLASMIC PROTEIN-RELATED"/>
    <property type="match status" value="1"/>
</dbReference>
<dbReference type="PANTHER" id="PTHR35145:SF1">
    <property type="entry name" value="CYTOPLASMIC PROTEIN"/>
    <property type="match status" value="1"/>
</dbReference>
<dbReference type="Proteomes" id="UP000028933">
    <property type="component" value="Chromosome"/>
</dbReference>
<dbReference type="RefSeq" id="WP_024564060.1">
    <property type="nucleotide sequence ID" value="NZ_CP007547.1"/>
</dbReference>
<reference evidence="1" key="2">
    <citation type="journal article" date="2015" name="Genome Biol. Evol.">
        <title>Complete Genome Sequence and Transcriptomic Analysis of the Novel Pathogen Elizabethkingia anophelis in Response to Oxidative Stress.</title>
        <authorList>
            <person name="Li Y."/>
            <person name="Liu Y."/>
            <person name="Chew S.C."/>
            <person name="Tay M."/>
            <person name="Salido M.M."/>
            <person name="Teo J."/>
            <person name="Lauro F.M."/>
            <person name="Givskov M."/>
            <person name="Yang L."/>
        </authorList>
    </citation>
    <scope>NUCLEOTIDE SEQUENCE</scope>
    <source>
        <strain evidence="1">NUHP1</strain>
    </source>
</reference>
<dbReference type="STRING" id="1338011.BD94_2445"/>
<dbReference type="InterPro" id="IPR058532">
    <property type="entry name" value="YjbR/MT2646/Rv2570-like"/>
</dbReference>
<evidence type="ECO:0000313" key="2">
    <source>
        <dbReference type="Proteomes" id="UP000028933"/>
    </source>
</evidence>
<dbReference type="InterPro" id="IPR007351">
    <property type="entry name" value="YjbR"/>
</dbReference>
<organism evidence="1 2">
    <name type="scientific">Elizabethkingia anophelis NUHP1</name>
    <dbReference type="NCBI Taxonomy" id="1338011"/>
    <lineage>
        <taxon>Bacteria</taxon>
        <taxon>Pseudomonadati</taxon>
        <taxon>Bacteroidota</taxon>
        <taxon>Flavobacteriia</taxon>
        <taxon>Flavobacteriales</taxon>
        <taxon>Weeksellaceae</taxon>
        <taxon>Elizabethkingia</taxon>
    </lineage>
</organism>
<dbReference type="AlphaFoldDB" id="A0A077ELA3"/>
<dbReference type="EMBL" id="CP007547">
    <property type="protein sequence ID" value="AIL46220.1"/>
    <property type="molecule type" value="Genomic_DNA"/>
</dbReference>
<protein>
    <recommendedName>
        <fullName evidence="3">MmcQ-like protein</fullName>
    </recommendedName>
</protein>
<sequence length="117" mass="13645">MDIETFREYCLQMTAVTEGFPFGPDTLVFKVADKMFALCGLNSPAFSVNLKCDPERIIDLREEYDDIQPGYHMNKNHWNTVNFEGKLPEKFLKELIQHSYEQVVKGLPKKKREELSL</sequence>
<proteinExistence type="predicted"/>
<dbReference type="Gene3D" id="3.90.1150.30">
    <property type="match status" value="1"/>
</dbReference>
<name>A0A077ELA3_9FLAO</name>
<dbReference type="eggNOG" id="COG2315">
    <property type="taxonomic scope" value="Bacteria"/>
</dbReference>
<dbReference type="Pfam" id="PF04237">
    <property type="entry name" value="YjbR"/>
    <property type="match status" value="1"/>
</dbReference>
<accession>A0A077ELA3</accession>
<dbReference type="KEGG" id="eao:BD94_2445"/>
<evidence type="ECO:0008006" key="3">
    <source>
        <dbReference type="Google" id="ProtNLM"/>
    </source>
</evidence>
<gene>
    <name evidence="1" type="ORF">BD94_2445</name>
</gene>
<dbReference type="InterPro" id="IPR038056">
    <property type="entry name" value="YjbR-like_sf"/>
</dbReference>
<dbReference type="SUPFAM" id="SSF142906">
    <property type="entry name" value="YjbR-like"/>
    <property type="match status" value="1"/>
</dbReference>
<reference evidence="1" key="1">
    <citation type="journal article" date="2013" name="Lancet">
        <title>First case of E anophelis outbreak in an intensive-care unit.</title>
        <authorList>
            <person name="Teo J."/>
            <person name="Tan S.Y."/>
            <person name="Tay M."/>
            <person name="Ding Y."/>
            <person name="Kjelleberg S."/>
            <person name="Givskov M."/>
            <person name="Lin R.T."/>
            <person name="Yang L."/>
        </authorList>
    </citation>
    <scope>NUCLEOTIDE SEQUENCE [LARGE SCALE GENOMIC DNA]</scope>
    <source>
        <strain evidence="1">NUHP1</strain>
    </source>
</reference>
<dbReference type="HOGENOM" id="CLU_105851_1_1_10"/>
<evidence type="ECO:0000313" key="1">
    <source>
        <dbReference type="EMBL" id="AIL46220.1"/>
    </source>
</evidence>